<sequence>AACRVRVHVNPFEEDEEDAWPDEPDEFDPDSLGPSVEYSAPEDLADADIPEDVFRAFWAVVVMANIGLFAASLGLMFIVFRGQLRLGGTVFAIGALALLFGYRYYRSYRSGND</sequence>
<keyword evidence="2" id="KW-1133">Transmembrane helix</keyword>
<keyword evidence="2" id="KW-0472">Membrane</keyword>
<accession>A0ABD6AC81</accession>
<dbReference type="InterPro" id="IPR055746">
    <property type="entry name" value="DUF7322"/>
</dbReference>
<evidence type="ECO:0000259" key="3">
    <source>
        <dbReference type="Pfam" id="PF24008"/>
    </source>
</evidence>
<feature type="non-terminal residue" evidence="4">
    <location>
        <position position="1"/>
    </location>
</feature>
<dbReference type="AlphaFoldDB" id="A0ABD6AC81"/>
<keyword evidence="5" id="KW-1185">Reference proteome</keyword>
<feature type="transmembrane region" description="Helical" evidence="2">
    <location>
        <begin position="86"/>
        <end position="105"/>
    </location>
</feature>
<feature type="region of interest" description="Disordered" evidence="1">
    <location>
        <begin position="9"/>
        <end position="33"/>
    </location>
</feature>
<gene>
    <name evidence="4" type="ORF">ACFQPE_15170</name>
</gene>
<reference evidence="4 5" key="1">
    <citation type="journal article" date="2019" name="Int. J. Syst. Evol. Microbiol.">
        <title>The Global Catalogue of Microorganisms (GCM) 10K type strain sequencing project: providing services to taxonomists for standard genome sequencing and annotation.</title>
        <authorList>
            <consortium name="The Broad Institute Genomics Platform"/>
            <consortium name="The Broad Institute Genome Sequencing Center for Infectious Disease"/>
            <person name="Wu L."/>
            <person name="Ma J."/>
        </authorList>
    </citation>
    <scope>NUCLEOTIDE SEQUENCE [LARGE SCALE GENOMIC DNA]</scope>
    <source>
        <strain evidence="4 5">PSR21</strain>
    </source>
</reference>
<organism evidence="4 5">
    <name type="scientific">Halomarina halobia</name>
    <dbReference type="NCBI Taxonomy" id="3033386"/>
    <lineage>
        <taxon>Archaea</taxon>
        <taxon>Methanobacteriati</taxon>
        <taxon>Methanobacteriota</taxon>
        <taxon>Stenosarchaea group</taxon>
        <taxon>Halobacteria</taxon>
        <taxon>Halobacteriales</taxon>
        <taxon>Natronomonadaceae</taxon>
        <taxon>Halomarina</taxon>
    </lineage>
</organism>
<dbReference type="Pfam" id="PF24008">
    <property type="entry name" value="DUF7322"/>
    <property type="match status" value="1"/>
</dbReference>
<evidence type="ECO:0000313" key="4">
    <source>
        <dbReference type="EMBL" id="MFC7318123.1"/>
    </source>
</evidence>
<feature type="transmembrane region" description="Helical" evidence="2">
    <location>
        <begin position="56"/>
        <end position="79"/>
    </location>
</feature>
<feature type="domain" description="DUF7322" evidence="3">
    <location>
        <begin position="47"/>
        <end position="107"/>
    </location>
</feature>
<dbReference type="EMBL" id="JBHTBF010000002">
    <property type="protein sequence ID" value="MFC7318123.1"/>
    <property type="molecule type" value="Genomic_DNA"/>
</dbReference>
<evidence type="ECO:0000256" key="2">
    <source>
        <dbReference type="SAM" id="Phobius"/>
    </source>
</evidence>
<dbReference type="RefSeq" id="WP_379794398.1">
    <property type="nucleotide sequence ID" value="NZ_JBHTBF010000002.1"/>
</dbReference>
<keyword evidence="2" id="KW-0812">Transmembrane</keyword>
<evidence type="ECO:0000256" key="1">
    <source>
        <dbReference type="SAM" id="MobiDB-lite"/>
    </source>
</evidence>
<name>A0ABD6AC81_9EURY</name>
<evidence type="ECO:0000313" key="5">
    <source>
        <dbReference type="Proteomes" id="UP001596547"/>
    </source>
</evidence>
<proteinExistence type="predicted"/>
<dbReference type="Proteomes" id="UP001596547">
    <property type="component" value="Unassembled WGS sequence"/>
</dbReference>
<feature type="compositionally biased region" description="Acidic residues" evidence="1">
    <location>
        <begin position="12"/>
        <end position="29"/>
    </location>
</feature>
<comment type="caution">
    <text evidence="4">The sequence shown here is derived from an EMBL/GenBank/DDBJ whole genome shotgun (WGS) entry which is preliminary data.</text>
</comment>
<protein>
    <recommendedName>
        <fullName evidence="3">DUF7322 domain-containing protein</fullName>
    </recommendedName>
</protein>